<dbReference type="AlphaFoldDB" id="A0A840F4N6"/>
<organism evidence="3 4">
    <name type="scientific">Sphingomonas jinjuensis</name>
    <dbReference type="NCBI Taxonomy" id="535907"/>
    <lineage>
        <taxon>Bacteria</taxon>
        <taxon>Pseudomonadati</taxon>
        <taxon>Pseudomonadota</taxon>
        <taxon>Alphaproteobacteria</taxon>
        <taxon>Sphingomonadales</taxon>
        <taxon>Sphingomonadaceae</taxon>
        <taxon>Sphingomonas</taxon>
    </lineage>
</organism>
<evidence type="ECO:0000256" key="2">
    <source>
        <dbReference type="SAM" id="Phobius"/>
    </source>
</evidence>
<evidence type="ECO:0000313" key="3">
    <source>
        <dbReference type="EMBL" id="MBB4152840.1"/>
    </source>
</evidence>
<protein>
    <recommendedName>
        <fullName evidence="5">Phage shock protein B</fullName>
    </recommendedName>
</protein>
<dbReference type="EMBL" id="JACIEV010000002">
    <property type="protein sequence ID" value="MBB4152840.1"/>
    <property type="molecule type" value="Genomic_DNA"/>
</dbReference>
<gene>
    <name evidence="3" type="ORF">GGQ80_000728</name>
</gene>
<feature type="transmembrane region" description="Helical" evidence="2">
    <location>
        <begin position="12"/>
        <end position="35"/>
    </location>
</feature>
<keyword evidence="4" id="KW-1185">Reference proteome</keyword>
<name>A0A840F4N6_9SPHN</name>
<feature type="coiled-coil region" evidence="1">
    <location>
        <begin position="50"/>
        <end position="77"/>
    </location>
</feature>
<evidence type="ECO:0000256" key="1">
    <source>
        <dbReference type="SAM" id="Coils"/>
    </source>
</evidence>
<keyword evidence="2" id="KW-1133">Transmembrane helix</keyword>
<dbReference type="RefSeq" id="WP_246346845.1">
    <property type="nucleotide sequence ID" value="NZ_JACIEV010000002.1"/>
</dbReference>
<accession>A0A840F4N6</accession>
<evidence type="ECO:0000313" key="4">
    <source>
        <dbReference type="Proteomes" id="UP000529795"/>
    </source>
</evidence>
<proteinExistence type="predicted"/>
<keyword evidence="2" id="KW-0472">Membrane</keyword>
<comment type="caution">
    <text evidence="3">The sequence shown here is derived from an EMBL/GenBank/DDBJ whole genome shotgun (WGS) entry which is preliminary data.</text>
</comment>
<dbReference type="Proteomes" id="UP000529795">
    <property type="component" value="Unassembled WGS sequence"/>
</dbReference>
<keyword evidence="1" id="KW-0175">Coiled coil</keyword>
<sequence>MLFELLREFNGFTIFMLAFVVVGLPVILGVGSEIFKRWLKHKEFMAGALNAQAAEKAAQYAAQNERLEQRVRVLERIATDKGADLSDEIERLRDQRSVN</sequence>
<reference evidence="3 4" key="1">
    <citation type="submission" date="2020-08" db="EMBL/GenBank/DDBJ databases">
        <title>Genomic Encyclopedia of Type Strains, Phase IV (KMG-IV): sequencing the most valuable type-strain genomes for metagenomic binning, comparative biology and taxonomic classification.</title>
        <authorList>
            <person name="Goeker M."/>
        </authorList>
    </citation>
    <scope>NUCLEOTIDE SEQUENCE [LARGE SCALE GENOMIC DNA]</scope>
    <source>
        <strain evidence="3 4">YC6723</strain>
    </source>
</reference>
<evidence type="ECO:0008006" key="5">
    <source>
        <dbReference type="Google" id="ProtNLM"/>
    </source>
</evidence>
<keyword evidence="2" id="KW-0812">Transmembrane</keyword>